<organism evidence="2 3">
    <name type="scientific">Candidatus Synechococcus calcipolaris G9</name>
    <dbReference type="NCBI Taxonomy" id="1497997"/>
    <lineage>
        <taxon>Bacteria</taxon>
        <taxon>Bacillati</taxon>
        <taxon>Cyanobacteriota</taxon>
        <taxon>Cyanophyceae</taxon>
        <taxon>Synechococcales</taxon>
        <taxon>Synechococcaceae</taxon>
        <taxon>Synechococcus</taxon>
    </lineage>
</organism>
<proteinExistence type="predicted"/>
<name>A0ABT6F243_9SYNE</name>
<dbReference type="Proteomes" id="UP001154265">
    <property type="component" value="Unassembled WGS sequence"/>
</dbReference>
<dbReference type="InterPro" id="IPR025587">
    <property type="entry name" value="DUF4351"/>
</dbReference>
<keyword evidence="3" id="KW-1185">Reference proteome</keyword>
<feature type="domain" description="DUF4351" evidence="1">
    <location>
        <begin position="2"/>
        <end position="29"/>
    </location>
</feature>
<protein>
    <submittedName>
        <fullName evidence="2">DUF4351 domain-containing protein</fullName>
    </submittedName>
</protein>
<evidence type="ECO:0000313" key="3">
    <source>
        <dbReference type="Proteomes" id="UP001154265"/>
    </source>
</evidence>
<dbReference type="Pfam" id="PF14261">
    <property type="entry name" value="DUF4351"/>
    <property type="match status" value="1"/>
</dbReference>
<dbReference type="EMBL" id="JAKKUT010000005">
    <property type="protein sequence ID" value="MDG2991923.1"/>
    <property type="molecule type" value="Genomic_DNA"/>
</dbReference>
<comment type="caution">
    <text evidence="2">The sequence shown here is derived from an EMBL/GenBank/DDBJ whole genome shotgun (WGS) entry which is preliminary data.</text>
</comment>
<reference evidence="2" key="1">
    <citation type="journal article" date="2022" name="Genome Biol. Evol.">
        <title>A New Gene Family Diagnostic for Intracellular Biomineralization of Amorphous Ca Carbonates by Cyanobacteria.</title>
        <authorList>
            <person name="Benzerara K."/>
            <person name="Duprat E."/>
            <person name="Bitard-Feildel T."/>
            <person name="Caumes G."/>
            <person name="Cassier-Chauvat C."/>
            <person name="Chauvat F."/>
            <person name="Dezi M."/>
            <person name="Diop S.I."/>
            <person name="Gaschignard G."/>
            <person name="Gorgen S."/>
            <person name="Gugger M."/>
            <person name="Lopez-Garcia P."/>
            <person name="Millet M."/>
            <person name="Skouri-Panet F."/>
            <person name="Moreira D."/>
            <person name="Callebaut I."/>
        </authorList>
    </citation>
    <scope>NUCLEOTIDE SEQUENCE</scope>
    <source>
        <strain evidence="2">G9</strain>
    </source>
</reference>
<reference evidence="2" key="2">
    <citation type="submission" date="2022-01" db="EMBL/GenBank/DDBJ databases">
        <authorList>
            <person name="Zivanovic Y."/>
            <person name="Moreira D."/>
            <person name="Lopez-Garcia P."/>
        </authorList>
    </citation>
    <scope>NUCLEOTIDE SEQUENCE</scope>
    <source>
        <strain evidence="2">G9</strain>
    </source>
</reference>
<sequence length="34" mass="3886">MNHLSLEQLEALGDALPDFGELNDLEQWFQALNN</sequence>
<gene>
    <name evidence="2" type="ORF">L3556_13420</name>
</gene>
<evidence type="ECO:0000259" key="1">
    <source>
        <dbReference type="Pfam" id="PF14261"/>
    </source>
</evidence>
<evidence type="ECO:0000313" key="2">
    <source>
        <dbReference type="EMBL" id="MDG2991923.1"/>
    </source>
</evidence>
<accession>A0ABT6F243</accession>
<dbReference type="RefSeq" id="WP_277867856.1">
    <property type="nucleotide sequence ID" value="NZ_JAKKUT010000005.1"/>
</dbReference>